<gene>
    <name evidence="2" type="ORF">CCAM_LOCUS23510</name>
</gene>
<evidence type="ECO:0000313" key="3">
    <source>
        <dbReference type="Proteomes" id="UP000595140"/>
    </source>
</evidence>
<protein>
    <submittedName>
        <fullName evidence="2">Uncharacterized protein</fullName>
    </submittedName>
</protein>
<reference evidence="2 3" key="1">
    <citation type="submission" date="2018-04" db="EMBL/GenBank/DDBJ databases">
        <authorList>
            <person name="Vogel A."/>
        </authorList>
    </citation>
    <scope>NUCLEOTIDE SEQUENCE [LARGE SCALE GENOMIC DNA]</scope>
</reference>
<feature type="compositionally biased region" description="Basic and acidic residues" evidence="1">
    <location>
        <begin position="116"/>
        <end position="138"/>
    </location>
</feature>
<dbReference type="OrthoDB" id="1933735at2759"/>
<feature type="compositionally biased region" description="Basic and acidic residues" evidence="1">
    <location>
        <begin position="271"/>
        <end position="280"/>
    </location>
</feature>
<feature type="region of interest" description="Disordered" evidence="1">
    <location>
        <begin position="65"/>
        <end position="152"/>
    </location>
</feature>
<sequence length="365" mass="38269">MEGIHVQVPGTLTHCSSGRRRSSVSSSPEFEFWMLRNPSLPQPDLLSADELFSDGILLPLDLVPHDHPRVPDESPGENPSVCRTEMPEGTGSDGPDVSPAVVSGSSAASAVGSSKRWRDIFKKGEKKSSKGGNEETVKEKKRGGLGGGASGASAAELNINIWPFSRSRSAGNGGARPRVGAGSGLAHRKVSSAPCSRSNSAGESKSRKWPASPTRVRVHLGRSSPIWQVRRSGISAGRSIENPSKSGEKALKKEGELEKILNKDVPVSKSVKKEGTDGRRKNSAAAHGGATNGVPKARVLNLNVPMCIGYRSNLSCRSDVGRSTMSASAAAASDDGEGGGAGVSGEAVRGSHLFNIRNLFTKKVY</sequence>
<proteinExistence type="predicted"/>
<dbReference type="Proteomes" id="UP000595140">
    <property type="component" value="Unassembled WGS sequence"/>
</dbReference>
<feature type="region of interest" description="Disordered" evidence="1">
    <location>
        <begin position="166"/>
        <end position="216"/>
    </location>
</feature>
<evidence type="ECO:0000313" key="2">
    <source>
        <dbReference type="EMBL" id="VFQ81734.1"/>
    </source>
</evidence>
<feature type="compositionally biased region" description="Low complexity" evidence="1">
    <location>
        <begin position="97"/>
        <end position="114"/>
    </location>
</feature>
<name>A0A484M030_9ASTE</name>
<organism evidence="2 3">
    <name type="scientific">Cuscuta campestris</name>
    <dbReference type="NCBI Taxonomy" id="132261"/>
    <lineage>
        <taxon>Eukaryota</taxon>
        <taxon>Viridiplantae</taxon>
        <taxon>Streptophyta</taxon>
        <taxon>Embryophyta</taxon>
        <taxon>Tracheophyta</taxon>
        <taxon>Spermatophyta</taxon>
        <taxon>Magnoliopsida</taxon>
        <taxon>eudicotyledons</taxon>
        <taxon>Gunneridae</taxon>
        <taxon>Pentapetalae</taxon>
        <taxon>asterids</taxon>
        <taxon>lamiids</taxon>
        <taxon>Solanales</taxon>
        <taxon>Convolvulaceae</taxon>
        <taxon>Cuscuteae</taxon>
        <taxon>Cuscuta</taxon>
        <taxon>Cuscuta subgen. Grammica</taxon>
        <taxon>Cuscuta sect. Cleistogrammica</taxon>
    </lineage>
</organism>
<dbReference type="PANTHER" id="PTHR35132">
    <property type="entry name" value="SERINE/ARGININE REPETITIVE MATRIX-LIKE PROTEIN"/>
    <property type="match status" value="1"/>
</dbReference>
<dbReference type="AlphaFoldDB" id="A0A484M030"/>
<evidence type="ECO:0000256" key="1">
    <source>
        <dbReference type="SAM" id="MobiDB-lite"/>
    </source>
</evidence>
<keyword evidence="3" id="KW-1185">Reference proteome</keyword>
<feature type="compositionally biased region" description="Basic and acidic residues" evidence="1">
    <location>
        <begin position="246"/>
        <end position="262"/>
    </location>
</feature>
<feature type="region of interest" description="Disordered" evidence="1">
    <location>
        <begin position="1"/>
        <end position="23"/>
    </location>
</feature>
<accession>A0A484M030</accession>
<feature type="region of interest" description="Disordered" evidence="1">
    <location>
        <begin position="237"/>
        <end position="293"/>
    </location>
</feature>
<dbReference type="EMBL" id="OOIL02002240">
    <property type="protein sequence ID" value="VFQ81734.1"/>
    <property type="molecule type" value="Genomic_DNA"/>
</dbReference>
<feature type="compositionally biased region" description="Polar residues" evidence="1">
    <location>
        <begin position="193"/>
        <end position="203"/>
    </location>
</feature>
<dbReference type="PANTHER" id="PTHR35132:SF1">
    <property type="entry name" value="SERINE_ARGININE REPETITIVE MATRIX-LIKE PROTEIN"/>
    <property type="match status" value="1"/>
</dbReference>